<dbReference type="AlphaFoldDB" id="A0A087LE26"/>
<sequence>MPLPKWLVWFGCVVLLWAYAGGRPETAAAAVHAPTANHPWHVKYEVKGHDVLVECLAAQFPFRKGEGGGHINVYLNGQKMTEVYTAAFIVRGLPSGKHMIRLELVYNDGKMTGMMHEFEVTIP</sequence>
<dbReference type="OrthoDB" id="2968672at2"/>
<organism evidence="1 2">
    <name type="scientific">Geobacillus stearothermophilus</name>
    <name type="common">Bacillus stearothermophilus</name>
    <dbReference type="NCBI Taxonomy" id="1422"/>
    <lineage>
        <taxon>Bacteria</taxon>
        <taxon>Bacillati</taxon>
        <taxon>Bacillota</taxon>
        <taxon>Bacilli</taxon>
        <taxon>Bacillales</taxon>
        <taxon>Anoxybacillaceae</taxon>
        <taxon>Geobacillus</taxon>
    </lineage>
</organism>
<name>A0A087LE26_GEOSE</name>
<reference evidence="1 2" key="1">
    <citation type="submission" date="2018-10" db="EMBL/GenBank/DDBJ databases">
        <title>Geobacillus stearothermophilus in processing lines of powdered infant formula.</title>
        <authorList>
            <person name="Rhee M.S."/>
            <person name="Choi I.-G."/>
            <person name="Cho T.J."/>
            <person name="Park B."/>
        </authorList>
    </citation>
    <scope>NUCLEOTIDE SEQUENCE [LARGE SCALE GENOMIC DNA]</scope>
    <source>
        <strain evidence="1 2">FHS-PPGT130</strain>
    </source>
</reference>
<protein>
    <submittedName>
        <fullName evidence="1">Uncharacterized protein</fullName>
    </submittedName>
</protein>
<dbReference type="EMBL" id="RCTJ01000001">
    <property type="protein sequence ID" value="RLQ15385.1"/>
    <property type="molecule type" value="Genomic_DNA"/>
</dbReference>
<dbReference type="GeneID" id="89611688"/>
<accession>A0A087LE26</accession>
<dbReference type="Proteomes" id="UP000266922">
    <property type="component" value="Unassembled WGS sequence"/>
</dbReference>
<comment type="caution">
    <text evidence="1">The sequence shown here is derived from an EMBL/GenBank/DDBJ whole genome shotgun (WGS) entry which is preliminary data.</text>
</comment>
<dbReference type="RefSeq" id="WP_033010268.1">
    <property type="nucleotide sequence ID" value="NZ_CBCSGJ010000009.1"/>
</dbReference>
<evidence type="ECO:0000313" key="2">
    <source>
        <dbReference type="Proteomes" id="UP000266922"/>
    </source>
</evidence>
<accession>A0A164AAM9</accession>
<gene>
    <name evidence="1" type="ORF">D9548_00995</name>
</gene>
<evidence type="ECO:0000313" key="1">
    <source>
        <dbReference type="EMBL" id="RLQ15385.1"/>
    </source>
</evidence>
<proteinExistence type="predicted"/>